<evidence type="ECO:0000313" key="2">
    <source>
        <dbReference type="Proteomes" id="UP000009100"/>
    </source>
</evidence>
<accession>B7VJ47</accession>
<organism evidence="1 2">
    <name type="scientific">Vibrio atlanticus (strain LGP32)</name>
    <name type="common">Vibrio splendidus (strain Mel32)</name>
    <dbReference type="NCBI Taxonomy" id="575788"/>
    <lineage>
        <taxon>Bacteria</taxon>
        <taxon>Pseudomonadati</taxon>
        <taxon>Pseudomonadota</taxon>
        <taxon>Gammaproteobacteria</taxon>
        <taxon>Vibrionales</taxon>
        <taxon>Vibrionaceae</taxon>
        <taxon>Vibrio</taxon>
    </lineage>
</organism>
<dbReference type="PROSITE" id="PS51257">
    <property type="entry name" value="PROKAR_LIPOPROTEIN"/>
    <property type="match status" value="1"/>
</dbReference>
<dbReference type="STRING" id="575788.VS_0495"/>
<gene>
    <name evidence="1" type="ordered locus">VS_0495</name>
</gene>
<dbReference type="Proteomes" id="UP000009100">
    <property type="component" value="Chromosome 1"/>
</dbReference>
<dbReference type="HOGENOM" id="CLU_3206900_0_0_6"/>
<name>B7VJ47_VIBA3</name>
<protein>
    <submittedName>
        <fullName evidence="1">Doubtful CDS</fullName>
    </submittedName>
</protein>
<reference evidence="1 2" key="1">
    <citation type="submission" date="2009-02" db="EMBL/GenBank/DDBJ databases">
        <title>Vibrio splendidus str. LGP32 complete genome.</title>
        <authorList>
            <person name="Mazel D."/>
            <person name="Le Roux F."/>
        </authorList>
    </citation>
    <scope>NUCLEOTIDE SEQUENCE [LARGE SCALE GENOMIC DNA]</scope>
    <source>
        <strain evidence="1 2">LGP32</strain>
    </source>
</reference>
<proteinExistence type="predicted"/>
<dbReference type="EMBL" id="FM954972">
    <property type="protein sequence ID" value="CAV17501.1"/>
    <property type="molecule type" value="Genomic_DNA"/>
</dbReference>
<sequence>MHQYKASIGSNIGGSCYKAIKDDEQDQYIDALGVVVTDIDLVLRV</sequence>
<evidence type="ECO:0000313" key="1">
    <source>
        <dbReference type="EMBL" id="CAV17501.1"/>
    </source>
</evidence>
<dbReference type="KEGG" id="vsp:VS_0495"/>
<dbReference type="AlphaFoldDB" id="B7VJ47"/>